<dbReference type="WBParaSite" id="PSU_v2.g2743.t1">
    <property type="protein sequence ID" value="PSU_v2.g2743.t1"/>
    <property type="gene ID" value="PSU_v2.g2743"/>
</dbReference>
<keyword evidence="1" id="KW-1185">Reference proteome</keyword>
<dbReference type="InterPro" id="IPR011989">
    <property type="entry name" value="ARM-like"/>
</dbReference>
<proteinExistence type="predicted"/>
<reference evidence="2" key="1">
    <citation type="submission" date="2022-11" db="UniProtKB">
        <authorList>
            <consortium name="WormBaseParasite"/>
        </authorList>
    </citation>
    <scope>IDENTIFICATION</scope>
</reference>
<dbReference type="InterPro" id="IPR016024">
    <property type="entry name" value="ARM-type_fold"/>
</dbReference>
<name>A0A914YPI1_9BILA</name>
<evidence type="ECO:0000313" key="1">
    <source>
        <dbReference type="Proteomes" id="UP000887577"/>
    </source>
</evidence>
<dbReference type="Gene3D" id="1.25.10.10">
    <property type="entry name" value="Leucine-rich Repeat Variant"/>
    <property type="match status" value="1"/>
</dbReference>
<sequence length="156" mass="17768">MKLLNSSNVEVVEFAMSSIRNIAYDIPKEVFECIKNENINIFINHLGSRSRKVCDETLGALTNLISENSEITKFILDSGALKHVESLLTRVPSLKLMTVEFIEFVTKYQNLIDPVIHANILPSIFKFLLNDGIEITEEIKIVSCFPLIPLKFKYAY</sequence>
<organism evidence="1 2">
    <name type="scientific">Panagrolaimus superbus</name>
    <dbReference type="NCBI Taxonomy" id="310955"/>
    <lineage>
        <taxon>Eukaryota</taxon>
        <taxon>Metazoa</taxon>
        <taxon>Ecdysozoa</taxon>
        <taxon>Nematoda</taxon>
        <taxon>Chromadorea</taxon>
        <taxon>Rhabditida</taxon>
        <taxon>Tylenchina</taxon>
        <taxon>Panagrolaimomorpha</taxon>
        <taxon>Panagrolaimoidea</taxon>
        <taxon>Panagrolaimidae</taxon>
        <taxon>Panagrolaimus</taxon>
    </lineage>
</organism>
<dbReference type="Proteomes" id="UP000887577">
    <property type="component" value="Unplaced"/>
</dbReference>
<dbReference type="AlphaFoldDB" id="A0A914YPI1"/>
<protein>
    <submittedName>
        <fullName evidence="2">Uncharacterized protein</fullName>
    </submittedName>
</protein>
<dbReference type="SUPFAM" id="SSF48371">
    <property type="entry name" value="ARM repeat"/>
    <property type="match status" value="1"/>
</dbReference>
<accession>A0A914YPI1</accession>
<evidence type="ECO:0000313" key="2">
    <source>
        <dbReference type="WBParaSite" id="PSU_v2.g2743.t1"/>
    </source>
</evidence>